<feature type="repeat" description="TPR" evidence="3">
    <location>
        <begin position="168"/>
        <end position="201"/>
    </location>
</feature>
<dbReference type="InterPro" id="IPR052346">
    <property type="entry name" value="O-mannosyl-transferase_TMTC"/>
</dbReference>
<dbReference type="PANTHER" id="PTHR44227:SF3">
    <property type="entry name" value="PROTEIN O-MANNOSYL-TRANSFERASE TMTC4"/>
    <property type="match status" value="1"/>
</dbReference>
<dbReference type="Pfam" id="PF13181">
    <property type="entry name" value="TPR_8"/>
    <property type="match status" value="1"/>
</dbReference>
<dbReference type="SMART" id="SM00028">
    <property type="entry name" value="TPR"/>
    <property type="match status" value="4"/>
</dbReference>
<evidence type="ECO:0000256" key="2">
    <source>
        <dbReference type="ARBA" id="ARBA00022803"/>
    </source>
</evidence>
<proteinExistence type="predicted"/>
<keyword evidence="1" id="KW-0677">Repeat</keyword>
<name>A0A545TZ89_9GAMM</name>
<dbReference type="PROSITE" id="PS50005">
    <property type="entry name" value="TPR"/>
    <property type="match status" value="2"/>
</dbReference>
<dbReference type="InterPro" id="IPR019734">
    <property type="entry name" value="TPR_rpt"/>
</dbReference>
<keyword evidence="2 3" id="KW-0802">TPR repeat</keyword>
<dbReference type="SUPFAM" id="SSF48452">
    <property type="entry name" value="TPR-like"/>
    <property type="match status" value="1"/>
</dbReference>
<keyword evidence="6" id="KW-1185">Reference proteome</keyword>
<feature type="compositionally biased region" description="Low complexity" evidence="4">
    <location>
        <begin position="59"/>
        <end position="71"/>
    </location>
</feature>
<dbReference type="Proteomes" id="UP000319732">
    <property type="component" value="Unassembled WGS sequence"/>
</dbReference>
<dbReference type="Gene3D" id="1.25.40.10">
    <property type="entry name" value="Tetratricopeptide repeat domain"/>
    <property type="match status" value="1"/>
</dbReference>
<dbReference type="InterPro" id="IPR011990">
    <property type="entry name" value="TPR-like_helical_dom_sf"/>
</dbReference>
<dbReference type="PANTHER" id="PTHR44227">
    <property type="match status" value="1"/>
</dbReference>
<dbReference type="EMBL" id="VHSG01000007">
    <property type="protein sequence ID" value="TQV82503.1"/>
    <property type="molecule type" value="Genomic_DNA"/>
</dbReference>
<evidence type="ECO:0000313" key="5">
    <source>
        <dbReference type="EMBL" id="TQV82503.1"/>
    </source>
</evidence>
<evidence type="ECO:0000313" key="6">
    <source>
        <dbReference type="Proteomes" id="UP000319732"/>
    </source>
</evidence>
<reference evidence="5 6" key="1">
    <citation type="submission" date="2019-06" db="EMBL/GenBank/DDBJ databases">
        <title>Whole genome sequence for Cellvibrionaceae sp. R142.</title>
        <authorList>
            <person name="Wang G."/>
        </authorList>
    </citation>
    <scope>NUCLEOTIDE SEQUENCE [LARGE SCALE GENOMIC DNA]</scope>
    <source>
        <strain evidence="5 6">R142</strain>
    </source>
</reference>
<dbReference type="OrthoDB" id="255821at2"/>
<gene>
    <name evidence="5" type="ORF">FKG94_07125</name>
</gene>
<evidence type="ECO:0000256" key="1">
    <source>
        <dbReference type="ARBA" id="ARBA00022737"/>
    </source>
</evidence>
<organism evidence="5 6">
    <name type="scientific">Exilibacterium tricleocarpae</name>
    <dbReference type="NCBI Taxonomy" id="2591008"/>
    <lineage>
        <taxon>Bacteria</taxon>
        <taxon>Pseudomonadati</taxon>
        <taxon>Pseudomonadota</taxon>
        <taxon>Gammaproteobacteria</taxon>
        <taxon>Cellvibrionales</taxon>
        <taxon>Cellvibrionaceae</taxon>
        <taxon>Exilibacterium</taxon>
    </lineage>
</organism>
<feature type="repeat" description="TPR" evidence="3">
    <location>
        <begin position="134"/>
        <end position="167"/>
    </location>
</feature>
<accession>A0A545TZ89</accession>
<comment type="caution">
    <text evidence="5">The sequence shown here is derived from an EMBL/GenBank/DDBJ whole genome shotgun (WGS) entry which is preliminary data.</text>
</comment>
<evidence type="ECO:0000256" key="4">
    <source>
        <dbReference type="SAM" id="MobiDB-lite"/>
    </source>
</evidence>
<dbReference type="AlphaFoldDB" id="A0A545TZ89"/>
<dbReference type="Pfam" id="PF13424">
    <property type="entry name" value="TPR_12"/>
    <property type="match status" value="1"/>
</dbReference>
<evidence type="ECO:0000256" key="3">
    <source>
        <dbReference type="PROSITE-ProRule" id="PRU00339"/>
    </source>
</evidence>
<dbReference type="Pfam" id="PF13174">
    <property type="entry name" value="TPR_6"/>
    <property type="match status" value="1"/>
</dbReference>
<sequence length="260" mass="28308">MKLFINSAVLFIKAAMPSVKSTMLFIKSPALGPRVNWLAAALLSVTLAGCSQFGGLGKPAPGQRPAAQAPADETQGVAGADPTLTPNPYLANPVDAPRQAQALFGQALAALRAEQWQKAEVLLQELTVEHPTLSGPWLNLGIVYHHTERLPQAEEALNQAIAANGKNLDAYNQLAVIKRHQGDFAAAEKLYLQALDVWPQHAASHRNLGILYDLYLGQFDKALGHFESYQQLQAQPDRQITGWIADLKRRLQNVAQVEGR</sequence>
<protein>
    <submittedName>
        <fullName evidence="5">Tetratricopeptide repeat protein</fullName>
    </submittedName>
</protein>
<feature type="region of interest" description="Disordered" evidence="4">
    <location>
        <begin position="58"/>
        <end position="84"/>
    </location>
</feature>